<evidence type="ECO:0000256" key="19">
    <source>
        <dbReference type="PROSITE-ProRule" id="PRU10141"/>
    </source>
</evidence>
<keyword evidence="6 19" id="KW-0547">Nucleotide-binding</keyword>
<feature type="region of interest" description="Disordered" evidence="21">
    <location>
        <begin position="371"/>
        <end position="408"/>
    </location>
</feature>
<evidence type="ECO:0000259" key="22">
    <source>
        <dbReference type="PROSITE" id="PS50011"/>
    </source>
</evidence>
<comment type="similarity">
    <text evidence="12">Belongs to the protein kinase superfamily. Ser/Thr protein kinase family. GCN2 subfamily.</text>
</comment>
<dbReference type="Gene3D" id="1.10.510.10">
    <property type="entry name" value="Transferase(Phosphotransferase) domain 1"/>
    <property type="match status" value="1"/>
</dbReference>
<dbReference type="GO" id="GO:0005634">
    <property type="term" value="C:nucleus"/>
    <property type="evidence" value="ECO:0007669"/>
    <property type="project" value="TreeGrafter"/>
</dbReference>
<dbReference type="EC" id="2.7.11.1" evidence="1"/>
<dbReference type="InterPro" id="IPR000719">
    <property type="entry name" value="Prot_kinase_dom"/>
</dbReference>
<keyword evidence="3" id="KW-0597">Phosphoprotein</keyword>
<evidence type="ECO:0000256" key="1">
    <source>
        <dbReference type="ARBA" id="ARBA00012513"/>
    </source>
</evidence>
<keyword evidence="24" id="KW-1185">Reference proteome</keyword>
<sequence length="1573" mass="180117">MKTPPNKNENYKKTNINELDVSLSYKKEHSQNEPYTKTQKTGNNNIDNKDPQQIRILGNRPLYVYGTPKMVFNEEQSSLKEILKESNSQKNQQLQSFSQKHYSTKLIRYSQNSNTKMALVSLVEIITSSIGNSSAYSRNMFLSVCESLNQAGIIGKEHSDFSSPLRAIYKAKIFEIFMKAASEASIKAMVNQKMLRCSDNDELTVSSFESSSKSSLQDTSSSIEVDYLLSSNSNSQKPLCLNSVVNLESYSKTQMVLDSELNYHTKSQNSFHNVTKNYNYKLPDDLSKPGLKKPFKIAHDQKSNSNLRNLNYINSEDPLNIQHKNYYLDSLSFDQERNRQSDDTSRKKYDHNKTSQRLNNLENAAHFHKLGEDEESLQQTGNNRNRSIKYNDENSSSSSSIANPTHVQHHCVDNKISKISQTEPIISEKPPNPDVIYKTFPYSNENKNQTFVESSYSSDISIEFINRKEKRRSRGLTQGTNFDTAEFINTKSNKIAHSFQSPFNTNEKSFGTNSMSLKSFSNQSNKSLYNNNTDNKQNLSLTSTRFENTLESTSFYLNERPLFNETVPRFFTSRYNEDFVEGKRLGKGGFGEVFRAQNKLDGKTYAIKKIKIKDESTLNKTLREIKALARLEHPNIVRYYSSWVELTKEIKKTKLKEKSPKIKEKEESFNISSSPELFLSSKKEKNPIRKYSETSSQESALNFSKNINNTYSVSLKHFSKSQPLDENFQVSFTKSDFSGHKNHKQQIFTDRSIGNFSCKNDNYLRTRSYLDNFKLEHKRSETFDSISKNSSTSTESESEAMQSMKYMSHSHEKSYSTIRSPFKMPKNKTRKNDSIDIPFDIDFENSFEENILFENHNTKNNLNGSEEYHQNKKSAKNDSNQLNPNKDEFCGHYTKGIHFDDRKRMNRLPGSEEKSKGRIEKFANFSGYSLPQDEIVKRKNSINNRSESNSVVYPCSFNDAIWKNNYETANKVTLKGSSPNQPKYKSVQVSTPVLFVQMQLCQSNLREYLSERNSRINQNIGLFDYLINNDINLALFRAIVSAVKEMHKNNLIHRDLKPANVFFDTNIQLCSHCYEKKHQNENINSYDYANVRGENINWDLVFRSKILEQEEKESLCKCSRVQLIPKIGDFGLVAGTNCGLDNLYGFEDEFDIPGVSSIASCSENNVASCSNQSINRSDLVSIKEVPLNTKNPRTSINSYAKPYQNKHANKIVDYTYNMHTSGVGTVTYAAPEQLKSQPSGYSFKADIYSLGIIFFELFYPFNTVMERDLVIRDMRTGVLPAEFVKKNPKYSDFILKLMSKYPENRPSASEILNSDILNNIGLVNENITASTNPNTTTKVIINPVTDSEKSENNTNLGKIQMNNNSCQYLNQNLLSITEKKRRQAVARTDSFDIICGIHESPSPSGKESICLGFQNSSIDTTQSLFGLNNKEATLEPAKVNIREIHQSKNSNESRCLSELEFETKSVESSKALDLLNLQSKKNKQGLLSIFFKNSEVPKNGSFSFAKKVTNEEYEQDPKLPFQKENIDDLTKIEYLSQKIKEMENIIEEKNCTIERMLSTISELKSKLETKNQD</sequence>
<dbReference type="GO" id="GO:0017148">
    <property type="term" value="P:negative regulation of translation"/>
    <property type="evidence" value="ECO:0007669"/>
    <property type="project" value="UniProtKB-KW"/>
</dbReference>
<evidence type="ECO:0000256" key="15">
    <source>
        <dbReference type="ARBA" id="ARBA00042914"/>
    </source>
</evidence>
<keyword evidence="8 19" id="KW-0067">ATP-binding</keyword>
<comment type="catalytic activity">
    <reaction evidence="18">
        <text>L-seryl-[protein] + ATP = O-phospho-L-seryl-[protein] + ADP + H(+)</text>
        <dbReference type="Rhea" id="RHEA:17989"/>
        <dbReference type="Rhea" id="RHEA-COMP:9863"/>
        <dbReference type="Rhea" id="RHEA-COMP:11604"/>
        <dbReference type="ChEBI" id="CHEBI:15378"/>
        <dbReference type="ChEBI" id="CHEBI:29999"/>
        <dbReference type="ChEBI" id="CHEBI:30616"/>
        <dbReference type="ChEBI" id="CHEBI:83421"/>
        <dbReference type="ChEBI" id="CHEBI:456216"/>
        <dbReference type="EC" id="2.7.11.1"/>
    </reaction>
    <physiologicalReaction direction="left-to-right" evidence="18">
        <dbReference type="Rhea" id="RHEA:17990"/>
    </physiologicalReaction>
</comment>
<dbReference type="Proteomes" id="UP000245591">
    <property type="component" value="Unassembled WGS sequence"/>
</dbReference>
<feature type="compositionally biased region" description="Basic and acidic residues" evidence="21">
    <location>
        <begin position="334"/>
        <end position="353"/>
    </location>
</feature>
<evidence type="ECO:0000256" key="16">
    <source>
        <dbReference type="ARBA" id="ARBA00046654"/>
    </source>
</evidence>
<dbReference type="InterPro" id="IPR017441">
    <property type="entry name" value="Protein_kinase_ATP_BS"/>
</dbReference>
<dbReference type="GO" id="GO:0004694">
    <property type="term" value="F:eukaryotic translation initiation factor 2alpha kinase activity"/>
    <property type="evidence" value="ECO:0007669"/>
    <property type="project" value="TreeGrafter"/>
</dbReference>
<evidence type="ECO:0000313" key="24">
    <source>
        <dbReference type="Proteomes" id="UP000245591"/>
    </source>
</evidence>
<proteinExistence type="inferred from homology"/>
<keyword evidence="10" id="KW-1015">Disulfide bond</keyword>
<keyword evidence="2" id="KW-0723">Serine/threonine-protein kinase</keyword>
<evidence type="ECO:0000313" key="23">
    <source>
        <dbReference type="EMBL" id="PVZ98870.1"/>
    </source>
</evidence>
<evidence type="ECO:0000256" key="11">
    <source>
        <dbReference type="ARBA" id="ARBA00023193"/>
    </source>
</evidence>
<dbReference type="Pfam" id="PF22949">
    <property type="entry name" value="HRI2_3H"/>
    <property type="match status" value="1"/>
</dbReference>
<name>A0A2U1J1C5_SMIAN</name>
<reference evidence="23 24" key="1">
    <citation type="journal article" date="2018" name="MBio">
        <title>Comparative Genomics Reveals the Core Gene Toolbox for the Fungus-Insect Symbiosis.</title>
        <authorList>
            <person name="Wang Y."/>
            <person name="Stata M."/>
            <person name="Wang W."/>
            <person name="Stajich J.E."/>
            <person name="White M.M."/>
            <person name="Moncalvo J.M."/>
        </authorList>
    </citation>
    <scope>NUCLEOTIDE SEQUENCE [LARGE SCALE GENOMIC DNA]</scope>
    <source>
        <strain evidence="23 24">AUS-126-30</strain>
    </source>
</reference>
<dbReference type="EMBL" id="MBFU01000501">
    <property type="protein sequence ID" value="PVZ98870.1"/>
    <property type="molecule type" value="Genomic_DNA"/>
</dbReference>
<evidence type="ECO:0000256" key="5">
    <source>
        <dbReference type="ARBA" id="ARBA00022737"/>
    </source>
</evidence>
<keyword evidence="20" id="KW-0175">Coiled coil</keyword>
<dbReference type="InterPro" id="IPR008271">
    <property type="entry name" value="Ser/Thr_kinase_AS"/>
</dbReference>
<feature type="region of interest" description="Disordered" evidence="21">
    <location>
        <begin position="334"/>
        <end position="354"/>
    </location>
</feature>
<evidence type="ECO:0000256" key="18">
    <source>
        <dbReference type="ARBA" id="ARBA00048977"/>
    </source>
</evidence>
<dbReference type="Pfam" id="PF00069">
    <property type="entry name" value="Pkinase"/>
    <property type="match status" value="2"/>
</dbReference>
<comment type="subunit">
    <text evidence="16">Synthesized in an inactive form that binds to the N-terminal domain of CDC37. Has to be associated with a multiprotein complex containing Hsp90, CDC37 and PPP5C for maturation and activation by autophosphorylation. The phosphatase PPP5C modulates this activation. Homodimer; homodimerizes in presence of heme, forming a disulfide-linked inactive homodimer. Interacts with DELE1; binds both to full-length DELE1 and processed form of DELE1 (S-DELE1) in response to stress, leading to activate its protein kinase activity and trigger the integrated stress response (ISR).</text>
</comment>
<evidence type="ECO:0000256" key="8">
    <source>
        <dbReference type="ARBA" id="ARBA00022840"/>
    </source>
</evidence>
<evidence type="ECO:0000256" key="4">
    <source>
        <dbReference type="ARBA" id="ARBA00022679"/>
    </source>
</evidence>
<dbReference type="InterPro" id="IPR011009">
    <property type="entry name" value="Kinase-like_dom_sf"/>
</dbReference>
<dbReference type="SMART" id="SM00220">
    <property type="entry name" value="S_TKc"/>
    <property type="match status" value="1"/>
</dbReference>
<evidence type="ECO:0000256" key="12">
    <source>
        <dbReference type="ARBA" id="ARBA00037982"/>
    </source>
</evidence>
<feature type="coiled-coil region" evidence="20">
    <location>
        <begin position="1532"/>
        <end position="1573"/>
    </location>
</feature>
<dbReference type="InterPro" id="IPR054521">
    <property type="entry name" value="HRI2_3H"/>
</dbReference>
<keyword evidence="4" id="KW-0808">Transferase</keyword>
<keyword evidence="9" id="KW-0832">Ubl conjugation</keyword>
<feature type="region of interest" description="Disordered" evidence="21">
    <location>
        <begin position="27"/>
        <end position="51"/>
    </location>
</feature>
<feature type="region of interest" description="Disordered" evidence="21">
    <location>
        <begin position="858"/>
        <end position="884"/>
    </location>
</feature>
<dbReference type="SUPFAM" id="SSF56112">
    <property type="entry name" value="Protein kinase-like (PK-like)"/>
    <property type="match status" value="1"/>
</dbReference>
<evidence type="ECO:0000256" key="14">
    <source>
        <dbReference type="ARBA" id="ARBA00042456"/>
    </source>
</evidence>
<evidence type="ECO:0000256" key="7">
    <source>
        <dbReference type="ARBA" id="ARBA00022777"/>
    </source>
</evidence>
<keyword evidence="11" id="KW-0652">Protein synthesis inhibitor</keyword>
<evidence type="ECO:0000256" key="20">
    <source>
        <dbReference type="SAM" id="Coils"/>
    </source>
</evidence>
<evidence type="ECO:0000256" key="17">
    <source>
        <dbReference type="ARBA" id="ARBA00048659"/>
    </source>
</evidence>
<dbReference type="Gene3D" id="3.30.200.20">
    <property type="entry name" value="Phosphorylase Kinase, domain 1"/>
    <property type="match status" value="1"/>
</dbReference>
<dbReference type="PANTHER" id="PTHR11042:SF160">
    <property type="entry name" value="EUKARYOTIC TRANSLATION INITIATION FACTOR 2-ALPHA KINASE 1"/>
    <property type="match status" value="1"/>
</dbReference>
<dbReference type="PANTHER" id="PTHR11042">
    <property type="entry name" value="EUKARYOTIC TRANSLATION INITIATION FACTOR 2-ALPHA KINASE EIF2-ALPHA KINASE -RELATED"/>
    <property type="match status" value="1"/>
</dbReference>
<evidence type="ECO:0000256" key="6">
    <source>
        <dbReference type="ARBA" id="ARBA00022741"/>
    </source>
</evidence>
<dbReference type="InterPro" id="IPR050339">
    <property type="entry name" value="CC_SR_Kinase"/>
</dbReference>
<comment type="caution">
    <text evidence="23">The sequence shown here is derived from an EMBL/GenBank/DDBJ whole genome shotgun (WGS) entry which is preliminary data.</text>
</comment>
<keyword evidence="7" id="KW-0418">Kinase</keyword>
<evidence type="ECO:0000256" key="3">
    <source>
        <dbReference type="ARBA" id="ARBA00022553"/>
    </source>
</evidence>
<organism evidence="23 24">
    <name type="scientific">Smittium angustum</name>
    <dbReference type="NCBI Taxonomy" id="133377"/>
    <lineage>
        <taxon>Eukaryota</taxon>
        <taxon>Fungi</taxon>
        <taxon>Fungi incertae sedis</taxon>
        <taxon>Zoopagomycota</taxon>
        <taxon>Kickxellomycotina</taxon>
        <taxon>Harpellomycetes</taxon>
        <taxon>Harpellales</taxon>
        <taxon>Legeriomycetaceae</taxon>
        <taxon>Smittium</taxon>
    </lineage>
</organism>
<feature type="compositionally biased region" description="Polar residues" evidence="21">
    <location>
        <begin position="32"/>
        <end position="46"/>
    </location>
</feature>
<dbReference type="PROSITE" id="PS50011">
    <property type="entry name" value="PROTEIN_KINASE_DOM"/>
    <property type="match status" value="1"/>
</dbReference>
<feature type="domain" description="Protein kinase" evidence="22">
    <location>
        <begin position="579"/>
        <end position="1317"/>
    </location>
</feature>
<gene>
    <name evidence="23" type="ORF">BB558_005122</name>
</gene>
<evidence type="ECO:0000256" key="2">
    <source>
        <dbReference type="ARBA" id="ARBA00022527"/>
    </source>
</evidence>
<evidence type="ECO:0000256" key="10">
    <source>
        <dbReference type="ARBA" id="ARBA00023157"/>
    </source>
</evidence>
<keyword evidence="5" id="KW-0677">Repeat</keyword>
<evidence type="ECO:0000256" key="13">
    <source>
        <dbReference type="ARBA" id="ARBA00040433"/>
    </source>
</evidence>
<dbReference type="GO" id="GO:0005737">
    <property type="term" value="C:cytoplasm"/>
    <property type="evidence" value="ECO:0007669"/>
    <property type="project" value="TreeGrafter"/>
</dbReference>
<dbReference type="PROSITE" id="PS00107">
    <property type="entry name" value="PROTEIN_KINASE_ATP"/>
    <property type="match status" value="1"/>
</dbReference>
<comment type="catalytic activity">
    <reaction evidence="17">
        <text>L-threonyl-[protein] + ATP = O-phospho-L-threonyl-[protein] + ADP + H(+)</text>
        <dbReference type="Rhea" id="RHEA:46608"/>
        <dbReference type="Rhea" id="RHEA-COMP:11060"/>
        <dbReference type="Rhea" id="RHEA-COMP:11605"/>
        <dbReference type="ChEBI" id="CHEBI:15378"/>
        <dbReference type="ChEBI" id="CHEBI:30013"/>
        <dbReference type="ChEBI" id="CHEBI:30616"/>
        <dbReference type="ChEBI" id="CHEBI:61977"/>
        <dbReference type="ChEBI" id="CHEBI:456216"/>
        <dbReference type="EC" id="2.7.11.1"/>
    </reaction>
    <physiologicalReaction direction="left-to-right" evidence="17">
        <dbReference type="Rhea" id="RHEA:46609"/>
    </physiologicalReaction>
</comment>
<evidence type="ECO:0000256" key="21">
    <source>
        <dbReference type="SAM" id="MobiDB-lite"/>
    </source>
</evidence>
<accession>A0A2U1J1C5</accession>
<protein>
    <recommendedName>
        <fullName evidence="13">Eukaryotic translation initiation factor 2-alpha kinase 1</fullName>
        <ecNumber evidence="1">2.7.11.1</ecNumber>
    </recommendedName>
    <alternativeName>
        <fullName evidence="15">Heme-regulated eukaryotic initiation factor eIF-2-alpha kinase</fullName>
    </alternativeName>
    <alternativeName>
        <fullName evidence="14">Hemin-sensitive initiation factor 2-alpha kinase</fullName>
    </alternativeName>
</protein>
<evidence type="ECO:0000256" key="9">
    <source>
        <dbReference type="ARBA" id="ARBA00022843"/>
    </source>
</evidence>
<dbReference type="PROSITE" id="PS00108">
    <property type="entry name" value="PROTEIN_KINASE_ST"/>
    <property type="match status" value="1"/>
</dbReference>
<feature type="binding site" evidence="19">
    <location>
        <position position="609"/>
    </location>
    <ligand>
        <name>ATP</name>
        <dbReference type="ChEBI" id="CHEBI:30616"/>
    </ligand>
</feature>
<dbReference type="GO" id="GO:0005524">
    <property type="term" value="F:ATP binding"/>
    <property type="evidence" value="ECO:0007669"/>
    <property type="project" value="UniProtKB-UniRule"/>
</dbReference>